<dbReference type="Gene3D" id="1.10.10.10">
    <property type="entry name" value="Winged helix-like DNA-binding domain superfamily/Winged helix DNA-binding domain"/>
    <property type="match status" value="1"/>
</dbReference>
<dbReference type="SUPFAM" id="SSF88946">
    <property type="entry name" value="Sigma2 domain of RNA polymerase sigma factors"/>
    <property type="match status" value="1"/>
</dbReference>
<dbReference type="PANTHER" id="PTHR43133:SF46">
    <property type="entry name" value="RNA POLYMERASE SIGMA-70 FACTOR ECF SUBFAMILY"/>
    <property type="match status" value="1"/>
</dbReference>
<dbReference type="SUPFAM" id="SSF88659">
    <property type="entry name" value="Sigma3 and sigma4 domains of RNA polymerase sigma factors"/>
    <property type="match status" value="1"/>
</dbReference>
<dbReference type="NCBIfam" id="TIGR02937">
    <property type="entry name" value="sigma70-ECF"/>
    <property type="match status" value="1"/>
</dbReference>
<evidence type="ECO:0000259" key="5">
    <source>
        <dbReference type="Pfam" id="PF04542"/>
    </source>
</evidence>
<evidence type="ECO:0000259" key="6">
    <source>
        <dbReference type="Pfam" id="PF08281"/>
    </source>
</evidence>
<dbReference type="InterPro" id="IPR007627">
    <property type="entry name" value="RNA_pol_sigma70_r2"/>
</dbReference>
<dbReference type="InterPro" id="IPR013249">
    <property type="entry name" value="RNA_pol_sigma70_r4_t2"/>
</dbReference>
<evidence type="ECO:0000256" key="4">
    <source>
        <dbReference type="ARBA" id="ARBA00023163"/>
    </source>
</evidence>
<evidence type="ECO:0000313" key="8">
    <source>
        <dbReference type="Proteomes" id="UP000429785"/>
    </source>
</evidence>
<sequence>MKSFNESDELLVSQIKQGNKKAYNFAVQKYHDRIFSYVFSLTNDYEQAQDIIQNTFLKTWEFRDKLDPVYPIKSFLFRTAYNEFITLYHKNRAISNLEKKFVEMLDQMNSEENDDMVMKKINIIRVEIEKLPVKCKEVFLLSKKEGLTNTEIASHLSISIKAVEGQITKAYSILRKSCLEKVKNFLFLLFGPKLRPL</sequence>
<keyword evidence="2" id="KW-0805">Transcription regulation</keyword>
<dbReference type="GO" id="GO:0016987">
    <property type="term" value="F:sigma factor activity"/>
    <property type="evidence" value="ECO:0007669"/>
    <property type="project" value="UniProtKB-KW"/>
</dbReference>
<dbReference type="InterPro" id="IPR013325">
    <property type="entry name" value="RNA_pol_sigma_r2"/>
</dbReference>
<feature type="domain" description="RNA polymerase sigma-70 region 2" evidence="5">
    <location>
        <begin position="27"/>
        <end position="92"/>
    </location>
</feature>
<dbReference type="OrthoDB" id="1100095at2"/>
<accession>A0A6I1DZI7</accession>
<dbReference type="GO" id="GO:0006352">
    <property type="term" value="P:DNA-templated transcription initiation"/>
    <property type="evidence" value="ECO:0007669"/>
    <property type="project" value="InterPro"/>
</dbReference>
<dbReference type="Pfam" id="PF08281">
    <property type="entry name" value="Sigma70_r4_2"/>
    <property type="match status" value="1"/>
</dbReference>
<comment type="caution">
    <text evidence="7">The sequence shown here is derived from an EMBL/GenBank/DDBJ whole genome shotgun (WGS) entry which is preliminary data.</text>
</comment>
<dbReference type="EMBL" id="WELG01000001">
    <property type="protein sequence ID" value="KAB7530257.1"/>
    <property type="molecule type" value="Genomic_DNA"/>
</dbReference>
<evidence type="ECO:0000256" key="3">
    <source>
        <dbReference type="ARBA" id="ARBA00023082"/>
    </source>
</evidence>
<evidence type="ECO:0000256" key="2">
    <source>
        <dbReference type="ARBA" id="ARBA00023015"/>
    </source>
</evidence>
<organism evidence="7 8">
    <name type="scientific">Flagellimonas olearia</name>
    <dbReference type="NCBI Taxonomy" id="552546"/>
    <lineage>
        <taxon>Bacteria</taxon>
        <taxon>Pseudomonadati</taxon>
        <taxon>Bacteroidota</taxon>
        <taxon>Flavobacteriia</taxon>
        <taxon>Flavobacteriales</taxon>
        <taxon>Flavobacteriaceae</taxon>
        <taxon>Flagellimonas</taxon>
    </lineage>
</organism>
<dbReference type="InterPro" id="IPR039425">
    <property type="entry name" value="RNA_pol_sigma-70-like"/>
</dbReference>
<reference evidence="7 8" key="1">
    <citation type="submission" date="2019-10" db="EMBL/GenBank/DDBJ databases">
        <title>Muricauda olearia CL-SS4 JCM15563 genome.</title>
        <authorList>
            <person name="Liu L."/>
        </authorList>
    </citation>
    <scope>NUCLEOTIDE SEQUENCE [LARGE SCALE GENOMIC DNA]</scope>
    <source>
        <strain evidence="7 8">CL-SS4</strain>
    </source>
</reference>
<keyword evidence="4" id="KW-0804">Transcription</keyword>
<dbReference type="InterPro" id="IPR013324">
    <property type="entry name" value="RNA_pol_sigma_r3/r4-like"/>
</dbReference>
<dbReference type="RefSeq" id="WP_152130189.1">
    <property type="nucleotide sequence ID" value="NZ_WELG01000001.1"/>
</dbReference>
<evidence type="ECO:0000313" key="7">
    <source>
        <dbReference type="EMBL" id="KAB7530257.1"/>
    </source>
</evidence>
<dbReference type="InterPro" id="IPR014284">
    <property type="entry name" value="RNA_pol_sigma-70_dom"/>
</dbReference>
<keyword evidence="3" id="KW-0731">Sigma factor</keyword>
<evidence type="ECO:0000256" key="1">
    <source>
        <dbReference type="ARBA" id="ARBA00010641"/>
    </source>
</evidence>
<dbReference type="PANTHER" id="PTHR43133">
    <property type="entry name" value="RNA POLYMERASE ECF-TYPE SIGMA FACTO"/>
    <property type="match status" value="1"/>
</dbReference>
<proteinExistence type="inferred from homology"/>
<comment type="similarity">
    <text evidence="1">Belongs to the sigma-70 factor family. ECF subfamily.</text>
</comment>
<dbReference type="Pfam" id="PF04542">
    <property type="entry name" value="Sigma70_r2"/>
    <property type="match status" value="1"/>
</dbReference>
<dbReference type="AlphaFoldDB" id="A0A6I1DZI7"/>
<dbReference type="Gene3D" id="1.10.1740.10">
    <property type="match status" value="1"/>
</dbReference>
<protein>
    <submittedName>
        <fullName evidence="7">Sigma-70 family RNA polymerase sigma factor</fullName>
    </submittedName>
</protein>
<gene>
    <name evidence="7" type="ORF">F8C76_01750</name>
</gene>
<dbReference type="GO" id="GO:0003677">
    <property type="term" value="F:DNA binding"/>
    <property type="evidence" value="ECO:0007669"/>
    <property type="project" value="InterPro"/>
</dbReference>
<name>A0A6I1DZI7_9FLAO</name>
<feature type="domain" description="RNA polymerase sigma factor 70 region 4 type 2" evidence="6">
    <location>
        <begin position="123"/>
        <end position="171"/>
    </location>
</feature>
<dbReference type="InterPro" id="IPR036388">
    <property type="entry name" value="WH-like_DNA-bd_sf"/>
</dbReference>
<dbReference type="Proteomes" id="UP000429785">
    <property type="component" value="Unassembled WGS sequence"/>
</dbReference>